<keyword evidence="3" id="KW-0472">Membrane</keyword>
<evidence type="ECO:0000256" key="2">
    <source>
        <dbReference type="SAM" id="MobiDB-lite"/>
    </source>
</evidence>
<feature type="domain" description="THIF-type NAD/FAD binding fold" evidence="4">
    <location>
        <begin position="946"/>
        <end position="1453"/>
    </location>
</feature>
<reference evidence="5" key="2">
    <citation type="submission" date="2013-10" db="EMBL/GenBank/DDBJ databases">
        <authorList>
            <person name="Aslett M."/>
        </authorList>
    </citation>
    <scope>NUCLEOTIDE SEQUENCE [LARGE SCALE GENOMIC DNA]</scope>
    <source>
        <strain evidence="5">Houghton</strain>
    </source>
</reference>
<dbReference type="GO" id="GO:0006511">
    <property type="term" value="P:ubiquitin-dependent protein catabolic process"/>
    <property type="evidence" value="ECO:0007669"/>
    <property type="project" value="TreeGrafter"/>
</dbReference>
<dbReference type="RefSeq" id="XP_013350254.1">
    <property type="nucleotide sequence ID" value="XM_013494800.1"/>
</dbReference>
<feature type="region of interest" description="Disordered" evidence="2">
    <location>
        <begin position="1210"/>
        <end position="1242"/>
    </location>
</feature>
<sequence length="1723" mass="183226">MEGIVLQSVFLTGLGALRGHFANAAAAARRAKRSRQHVADTGTMRQPLAIRLLLLLLSTTAGSAAVWLHSCSRRGFTGPDIACSKKSSAVLLPRLPRHTLAGLPYADVLEQRAPAATTATAGVRKPIQRSLQQQAVLISPRASLLSPSDAVAGAAALPAAPCDRHEAQEETDAELHSAVAAGDDLSLRSLLSRQLLVWGPEQQKVLPGSRVLLIGAGGAAVEAAKCLLQSGVGCVLLADPEEPSPQERAANFALAEHAEQQEVAASAAASSAEIDVAEAGGAGARSHPLRFPHGHRVGLSAQLLEAPEQQQQPTTRMTRAGIACASLRRVGAPYARVSEVSLHIQPGETAAAWRARVERVLQQVDVLLLCDRPLQQKLFYSAMARQLWSRRKEQQLRGQQQGGQERQQQQKPQPQRRKDGPLVVAVCTAGLTGRVAVDFGDFVFARVSEEAALTALLHKHAQPKRQQQQHHQQQQQQPYPKQAVEGQQSHGLPDPPDPQQQYLIAAFEALDAAETEGRRAGEEPERIPAADENTASPVTAAATTENSREADACAVAGSLRSWNASRLPAASLVAARAAAIWKRRYGPSAASAAAAAAAASARASHQSAAAVTAAAEAAAADAVSRGEAEAGRVGALMVRGSRGHLAPIAAAMGALAAQETLKGLTRKYRPLEGPFVLHALDLLRLTTQNQTEHDANRGGSDGRDGSSSNTRGCDRYPRAVSAGSSAGSRTSPAAATELGTGGAESGDTASLGASCAAGGGSRNASPRRVPWEGQQQLLGMELQRRLSHLRLMPWEGQQQLLGMELQRRLSHLRLLLVGAGAIGCEVLKNFALMGVSTDCRSSNRDNGCRSNGTTRCSQFRSSKERCIRLVRLLTTCLNAMRCSMSRHAGGRALGAAADAAAKEVCGDACLNAMRCSMLRHAGGRALGAAADAAAKEVCGDDCEGGLLSLIDGDTVETSNLSRQVLFTPESLQQPKATAAAAASLRFCSRTRLRPFPFMLSPETLWRLPPMYIQEQDLVVAALDSVEARLYVDALCLLHSKPWVEAGTLGLRGHSQSLVPYLTEHYAAAVRGGAVNASPTAQSLTAVPVCSVRGAPTAPLHAVHWASAQLQQTFKTDIAAAHILLQQLLQQQMQLPQRASAEQQTYGRVAPPRTAAAHSSTFDASDDVQAALRMLGMAPAAVAAAAAGPQRLRLLLRLAGEVLKAQRGTIRGHQASERLQQHHEHRGKHDEHGDSGDSGGEVSPLSATHLRLLSFAAFFFSVLFQKKAVEGPTQGNPTVAAPSAAHSANQRSTSILQQEQAEELLLQGKGLGPWSRQCVAKGLQRLLPKAACSEAGDSGLTGAGSEPTAVSLSALAEELVREVAATATAAAATAPTELDLRLFGAPAVLSLSADSAVPLRFLTSAARLRCRAFGLKPLPGPEETQQLIGRIVPATATATTLAAALACLEVYRLVAMGLAGAPSGQRMQRREQQQQQMQRGQIVKPTGRGSPVLWLDRGDRRNRQAAMKQQQHALRNSFFSLSVPFLAEAPPLPPPMHRFVIGRWRGQPFSPWHFFRLRLRGGGFSSSSHQHKGQGAVPGEAEAAETITISDLVELIEKDTRLRVLSLTCERTLLYAAPKDNDTLQQQQPEAVSRPQIAAMFGEHKPQKLPDPGTRLTEALRSALFAPNHSETQQDHQNQQKQRARRLQQQNKAPTWAVVLIAASDPLGAEVPLPALKVLVRPTV</sequence>
<evidence type="ECO:0000313" key="5">
    <source>
        <dbReference type="EMBL" id="CDJ27676.1"/>
    </source>
</evidence>
<dbReference type="Gene3D" id="1.10.10.2660">
    <property type="entry name" value="Ubiquitin-activating enzyme E1, SCCH domain"/>
    <property type="match status" value="2"/>
</dbReference>
<dbReference type="SUPFAM" id="SSF69572">
    <property type="entry name" value="Activating enzymes of the ubiquitin-like proteins"/>
    <property type="match status" value="5"/>
</dbReference>
<keyword evidence="3" id="KW-1133">Transmembrane helix</keyword>
<dbReference type="OrthoDB" id="10252231at2759"/>
<dbReference type="Gene3D" id="3.40.50.720">
    <property type="entry name" value="NAD(P)-binding Rossmann-like Domain"/>
    <property type="match status" value="4"/>
</dbReference>
<feature type="region of interest" description="Disordered" evidence="2">
    <location>
        <begin position="689"/>
        <end position="769"/>
    </location>
</feature>
<dbReference type="InterPro" id="IPR042063">
    <property type="entry name" value="Ubi_acti_E1_SCCH"/>
</dbReference>
<dbReference type="Proteomes" id="UP000030744">
    <property type="component" value="Unassembled WGS sequence"/>
</dbReference>
<dbReference type="GeneID" id="25378188"/>
<keyword evidence="3" id="KW-0812">Transmembrane</keyword>
<feature type="compositionally biased region" description="Basic and acidic residues" evidence="2">
    <location>
        <begin position="1213"/>
        <end position="1234"/>
    </location>
</feature>
<feature type="region of interest" description="Disordered" evidence="2">
    <location>
        <begin position="459"/>
        <end position="499"/>
    </location>
</feature>
<feature type="compositionally biased region" description="Low complexity" evidence="2">
    <location>
        <begin position="396"/>
        <end position="413"/>
    </location>
</feature>
<feature type="compositionally biased region" description="Basic and acidic residues" evidence="2">
    <location>
        <begin position="515"/>
        <end position="529"/>
    </location>
</feature>
<dbReference type="PANTHER" id="PTHR10953">
    <property type="entry name" value="UBIQUITIN-ACTIVATING ENZYME E1"/>
    <property type="match status" value="1"/>
</dbReference>
<dbReference type="InterPro" id="IPR035985">
    <property type="entry name" value="Ubiquitin-activating_enz"/>
</dbReference>
<feature type="compositionally biased region" description="Basic and acidic residues" evidence="2">
    <location>
        <begin position="691"/>
        <end position="704"/>
    </location>
</feature>
<organism evidence="5 6">
    <name type="scientific">Eimeria mitis</name>
    <dbReference type="NCBI Taxonomy" id="44415"/>
    <lineage>
        <taxon>Eukaryota</taxon>
        <taxon>Sar</taxon>
        <taxon>Alveolata</taxon>
        <taxon>Apicomplexa</taxon>
        <taxon>Conoidasida</taxon>
        <taxon>Coccidia</taxon>
        <taxon>Eucoccidiorida</taxon>
        <taxon>Eimeriorina</taxon>
        <taxon>Eimeriidae</taxon>
        <taxon>Eimeria</taxon>
    </lineage>
</organism>
<evidence type="ECO:0000259" key="4">
    <source>
        <dbReference type="Pfam" id="PF00899"/>
    </source>
</evidence>
<evidence type="ECO:0000256" key="3">
    <source>
        <dbReference type="SAM" id="Phobius"/>
    </source>
</evidence>
<feature type="compositionally biased region" description="Low complexity" evidence="2">
    <location>
        <begin position="718"/>
        <end position="738"/>
    </location>
</feature>
<dbReference type="GO" id="GO:0004839">
    <property type="term" value="F:ubiquitin activating enzyme activity"/>
    <property type="evidence" value="ECO:0007669"/>
    <property type="project" value="TreeGrafter"/>
</dbReference>
<feature type="compositionally biased region" description="Low complexity" evidence="2">
    <location>
        <begin position="745"/>
        <end position="756"/>
    </location>
</feature>
<feature type="compositionally biased region" description="Low complexity" evidence="2">
    <location>
        <begin position="1676"/>
        <end position="1688"/>
    </location>
</feature>
<feature type="compositionally biased region" description="Polar residues" evidence="2">
    <location>
        <begin position="533"/>
        <end position="545"/>
    </location>
</feature>
<reference evidence="5" key="1">
    <citation type="submission" date="2013-10" db="EMBL/GenBank/DDBJ databases">
        <title>Genomic analysis of the causative agents of coccidiosis in chickens.</title>
        <authorList>
            <person name="Reid A.J."/>
            <person name="Blake D."/>
            <person name="Billington K."/>
            <person name="Browne H."/>
            <person name="Dunn M."/>
            <person name="Hung S."/>
            <person name="Kawahara F."/>
            <person name="Miranda-Saavedra D."/>
            <person name="Mourier T."/>
            <person name="Nagra H."/>
            <person name="Otto T.D."/>
            <person name="Rawlings N."/>
            <person name="Sanchez A."/>
            <person name="Sanders M."/>
            <person name="Subramaniam C."/>
            <person name="Tay Y."/>
            <person name="Dear P."/>
            <person name="Doerig C."/>
            <person name="Gruber A."/>
            <person name="Parkinson J."/>
            <person name="Shirley M."/>
            <person name="Wan K.L."/>
            <person name="Berriman M."/>
            <person name="Tomley F."/>
            <person name="Pain A."/>
        </authorList>
    </citation>
    <scope>NUCLEOTIDE SEQUENCE [LARGE SCALE GENOMIC DNA]</scope>
    <source>
        <strain evidence="5">Houghton</strain>
    </source>
</reference>
<dbReference type="PANTHER" id="PTHR10953:SF4">
    <property type="entry name" value="UBIQUITIN-ACTIVATING ENZYME E1 C-TERMINAL DOMAIN-CONTAINING PROTEIN"/>
    <property type="match status" value="1"/>
</dbReference>
<evidence type="ECO:0000313" key="6">
    <source>
        <dbReference type="Proteomes" id="UP000030744"/>
    </source>
</evidence>
<feature type="compositionally biased region" description="Low complexity" evidence="2">
    <location>
        <begin position="464"/>
        <end position="482"/>
    </location>
</feature>
<accession>U6JS80</accession>
<feature type="region of interest" description="Disordered" evidence="2">
    <location>
        <begin position="1666"/>
        <end position="1688"/>
    </location>
</feature>
<dbReference type="Pfam" id="PF00899">
    <property type="entry name" value="ThiF"/>
    <property type="match status" value="2"/>
</dbReference>
<feature type="region of interest" description="Disordered" evidence="2">
    <location>
        <begin position="513"/>
        <end position="548"/>
    </location>
</feature>
<protein>
    <submittedName>
        <fullName evidence="5">Ubiquitin-activating enzyme e1, putative</fullName>
    </submittedName>
</protein>
<proteinExistence type="predicted"/>
<dbReference type="InterPro" id="IPR045886">
    <property type="entry name" value="ThiF/MoeB/HesA"/>
</dbReference>
<dbReference type="EMBL" id="HG680042">
    <property type="protein sequence ID" value="CDJ27676.1"/>
    <property type="molecule type" value="Genomic_DNA"/>
</dbReference>
<keyword evidence="1" id="KW-0436">Ligase</keyword>
<name>U6JS80_9EIME</name>
<feature type="transmembrane region" description="Helical" evidence="3">
    <location>
        <begin position="48"/>
        <end position="68"/>
    </location>
</feature>
<evidence type="ECO:0000256" key="1">
    <source>
        <dbReference type="ARBA" id="ARBA00022598"/>
    </source>
</evidence>
<dbReference type="VEuPathDB" id="ToxoDB:EMH_0033880"/>
<dbReference type="InterPro" id="IPR000594">
    <property type="entry name" value="ThiF_NAD_FAD-bd"/>
</dbReference>
<feature type="region of interest" description="Disordered" evidence="2">
    <location>
        <begin position="1271"/>
        <end position="1292"/>
    </location>
</feature>
<dbReference type="GO" id="GO:0005634">
    <property type="term" value="C:nucleus"/>
    <property type="evidence" value="ECO:0007669"/>
    <property type="project" value="TreeGrafter"/>
</dbReference>
<gene>
    <name evidence="5" type="ORF">EMH_0033880</name>
</gene>
<keyword evidence="6" id="KW-1185">Reference proteome</keyword>
<feature type="region of interest" description="Disordered" evidence="2">
    <location>
        <begin position="391"/>
        <end position="421"/>
    </location>
</feature>
<feature type="domain" description="THIF-type NAD/FAD binding fold" evidence="4">
    <location>
        <begin position="799"/>
        <end position="836"/>
    </location>
</feature>
<dbReference type="GO" id="GO:0005737">
    <property type="term" value="C:cytoplasm"/>
    <property type="evidence" value="ECO:0007669"/>
    <property type="project" value="TreeGrafter"/>
</dbReference>
<dbReference type="GO" id="GO:0006974">
    <property type="term" value="P:DNA damage response"/>
    <property type="evidence" value="ECO:0007669"/>
    <property type="project" value="TreeGrafter"/>
</dbReference>